<proteinExistence type="predicted"/>
<evidence type="ECO:0000313" key="2">
    <source>
        <dbReference type="EMBL" id="MBB3936000.1"/>
    </source>
</evidence>
<dbReference type="EMBL" id="JACIDO010000004">
    <property type="protein sequence ID" value="MBB3936000.1"/>
    <property type="molecule type" value="Genomic_DNA"/>
</dbReference>
<dbReference type="CDD" id="cd07313">
    <property type="entry name" value="terB_like_2"/>
    <property type="match status" value="1"/>
</dbReference>
<feature type="domain" description="Co-chaperone DjlA N-terminal" evidence="1">
    <location>
        <begin position="27"/>
        <end position="140"/>
    </location>
</feature>
<dbReference type="Proteomes" id="UP000531216">
    <property type="component" value="Unassembled WGS sequence"/>
</dbReference>
<dbReference type="InterPro" id="IPR029024">
    <property type="entry name" value="TerB-like"/>
</dbReference>
<keyword evidence="3" id="KW-1185">Reference proteome</keyword>
<dbReference type="Gene3D" id="1.10.3680.10">
    <property type="entry name" value="TerB-like"/>
    <property type="match status" value="1"/>
</dbReference>
<name>A0A7W6FUQ4_9HYPH</name>
<dbReference type="Pfam" id="PF05099">
    <property type="entry name" value="TerB"/>
    <property type="match status" value="1"/>
</dbReference>
<accession>A0A7W6FUQ4</accession>
<gene>
    <name evidence="2" type="ORF">GGR05_002150</name>
</gene>
<reference evidence="2 3" key="1">
    <citation type="submission" date="2020-08" db="EMBL/GenBank/DDBJ databases">
        <title>Genomic Encyclopedia of Type Strains, Phase IV (KMG-IV): sequencing the most valuable type-strain genomes for metagenomic binning, comparative biology and taxonomic classification.</title>
        <authorList>
            <person name="Goeker M."/>
        </authorList>
    </citation>
    <scope>NUCLEOTIDE SEQUENCE [LARGE SCALE GENOMIC DNA]</scope>
    <source>
        <strain evidence="2 3">DSM 25024</strain>
    </source>
</reference>
<dbReference type="OrthoDB" id="5402150at2"/>
<dbReference type="RefSeq" id="WP_090963549.1">
    <property type="nucleotide sequence ID" value="NZ_FOOA01000009.1"/>
</dbReference>
<evidence type="ECO:0000313" key="3">
    <source>
        <dbReference type="Proteomes" id="UP000531216"/>
    </source>
</evidence>
<organism evidence="2 3">
    <name type="scientific">Aureimonas phyllosphaerae</name>
    <dbReference type="NCBI Taxonomy" id="1166078"/>
    <lineage>
        <taxon>Bacteria</taxon>
        <taxon>Pseudomonadati</taxon>
        <taxon>Pseudomonadota</taxon>
        <taxon>Alphaproteobacteria</taxon>
        <taxon>Hyphomicrobiales</taxon>
        <taxon>Aurantimonadaceae</taxon>
        <taxon>Aureimonas</taxon>
    </lineage>
</organism>
<protein>
    <submittedName>
        <fullName evidence="2">Putative tellurite resistance protein B-like protein</fullName>
    </submittedName>
</protein>
<sequence length="158" mass="17000">MLEGLKDFFAALTGGGAGPHDADDLRVAAAALLFHVAEADGSASALELETLRAVLAEEYGLDGEAARRIEAAGEAADAEAVDLYRFTSVLMRHLGEAERVHFVELLWRVVFVDGAVHELEDNVVWRIAELLGVSTRDRMRGKHDAMQGAAERTGSVEA</sequence>
<dbReference type="AlphaFoldDB" id="A0A7W6FUQ4"/>
<dbReference type="InterPro" id="IPR007791">
    <property type="entry name" value="DjlA_N"/>
</dbReference>
<dbReference type="SUPFAM" id="SSF158682">
    <property type="entry name" value="TerB-like"/>
    <property type="match status" value="1"/>
</dbReference>
<comment type="caution">
    <text evidence="2">The sequence shown here is derived from an EMBL/GenBank/DDBJ whole genome shotgun (WGS) entry which is preliminary data.</text>
</comment>
<evidence type="ECO:0000259" key="1">
    <source>
        <dbReference type="Pfam" id="PF05099"/>
    </source>
</evidence>